<dbReference type="Gene3D" id="1.10.510.10">
    <property type="entry name" value="Transferase(Phosphotransferase) domain 1"/>
    <property type="match status" value="1"/>
</dbReference>
<dbReference type="KEGG" id="cci:CC1G_06991"/>
<gene>
    <name evidence="3" type="ORF">CC1G_06991</name>
</gene>
<feature type="region of interest" description="Disordered" evidence="1">
    <location>
        <begin position="644"/>
        <end position="736"/>
    </location>
</feature>
<dbReference type="SUPFAM" id="SSF56112">
    <property type="entry name" value="Protein kinase-like (PK-like)"/>
    <property type="match status" value="1"/>
</dbReference>
<dbReference type="RefSeq" id="XP_001831940.1">
    <property type="nucleotide sequence ID" value="XM_001831888.1"/>
</dbReference>
<dbReference type="PANTHER" id="PTHR38248:SF2">
    <property type="entry name" value="FUNK1 11"/>
    <property type="match status" value="1"/>
</dbReference>
<evidence type="ECO:0000256" key="1">
    <source>
        <dbReference type="SAM" id="MobiDB-lite"/>
    </source>
</evidence>
<organism evidence="3 4">
    <name type="scientific">Coprinopsis cinerea (strain Okayama-7 / 130 / ATCC MYA-4618 / FGSC 9003)</name>
    <name type="common">Inky cap fungus</name>
    <name type="synonym">Hormographiella aspergillata</name>
    <dbReference type="NCBI Taxonomy" id="240176"/>
    <lineage>
        <taxon>Eukaryota</taxon>
        <taxon>Fungi</taxon>
        <taxon>Dikarya</taxon>
        <taxon>Basidiomycota</taxon>
        <taxon>Agaricomycotina</taxon>
        <taxon>Agaricomycetes</taxon>
        <taxon>Agaricomycetidae</taxon>
        <taxon>Agaricales</taxon>
        <taxon>Agaricineae</taxon>
        <taxon>Psathyrellaceae</taxon>
        <taxon>Coprinopsis</taxon>
    </lineage>
</organism>
<dbReference type="InterPro" id="IPR000719">
    <property type="entry name" value="Prot_kinase_dom"/>
</dbReference>
<accession>A8NAT8</accession>
<dbReference type="GO" id="GO:0004672">
    <property type="term" value="F:protein kinase activity"/>
    <property type="evidence" value="ECO:0007669"/>
    <property type="project" value="InterPro"/>
</dbReference>
<reference evidence="3 4" key="1">
    <citation type="journal article" date="2010" name="Proc. Natl. Acad. Sci. U.S.A.">
        <title>Insights into evolution of multicellular fungi from the assembled chromosomes of the mushroom Coprinopsis cinerea (Coprinus cinereus).</title>
        <authorList>
            <person name="Stajich J.E."/>
            <person name="Wilke S.K."/>
            <person name="Ahren D."/>
            <person name="Au C.H."/>
            <person name="Birren B.W."/>
            <person name="Borodovsky M."/>
            <person name="Burns C."/>
            <person name="Canback B."/>
            <person name="Casselton L.A."/>
            <person name="Cheng C.K."/>
            <person name="Deng J."/>
            <person name="Dietrich F.S."/>
            <person name="Fargo D.C."/>
            <person name="Farman M.L."/>
            <person name="Gathman A.C."/>
            <person name="Goldberg J."/>
            <person name="Guigo R."/>
            <person name="Hoegger P.J."/>
            <person name="Hooker J.B."/>
            <person name="Huggins A."/>
            <person name="James T.Y."/>
            <person name="Kamada T."/>
            <person name="Kilaru S."/>
            <person name="Kodira C."/>
            <person name="Kues U."/>
            <person name="Kupfer D."/>
            <person name="Kwan H.S."/>
            <person name="Lomsadze A."/>
            <person name="Li W."/>
            <person name="Lilly W.W."/>
            <person name="Ma L.J."/>
            <person name="Mackey A.J."/>
            <person name="Manning G."/>
            <person name="Martin F."/>
            <person name="Muraguchi H."/>
            <person name="Natvig D.O."/>
            <person name="Palmerini H."/>
            <person name="Ramesh M.A."/>
            <person name="Rehmeyer C.J."/>
            <person name="Roe B.A."/>
            <person name="Shenoy N."/>
            <person name="Stanke M."/>
            <person name="Ter-Hovhannisyan V."/>
            <person name="Tunlid A."/>
            <person name="Velagapudi R."/>
            <person name="Vision T.J."/>
            <person name="Zeng Q."/>
            <person name="Zolan M.E."/>
            <person name="Pukkila P.J."/>
        </authorList>
    </citation>
    <scope>NUCLEOTIDE SEQUENCE [LARGE SCALE GENOMIC DNA]</scope>
    <source>
        <strain evidence="4">Okayama-7 / 130 / ATCC MYA-4618 / FGSC 9003</strain>
    </source>
</reference>
<keyword evidence="4" id="KW-1185">Reference proteome</keyword>
<name>A8NAT8_COPC7</name>
<evidence type="ECO:0000313" key="4">
    <source>
        <dbReference type="Proteomes" id="UP000001861"/>
    </source>
</evidence>
<dbReference type="PANTHER" id="PTHR38248">
    <property type="entry name" value="FUNK1 6"/>
    <property type="match status" value="1"/>
</dbReference>
<dbReference type="OrthoDB" id="312874at2759"/>
<comment type="caution">
    <text evidence="3">The sequence shown here is derived from an EMBL/GenBank/DDBJ whole genome shotgun (WGS) entry which is preliminary data.</text>
</comment>
<proteinExistence type="predicted"/>
<dbReference type="AlphaFoldDB" id="A8NAT8"/>
<dbReference type="PROSITE" id="PS50011">
    <property type="entry name" value="PROTEIN_KINASE_DOM"/>
    <property type="match status" value="1"/>
</dbReference>
<dbReference type="InterPro" id="IPR040976">
    <property type="entry name" value="Pkinase_fungal"/>
</dbReference>
<dbReference type="InParanoid" id="A8NAT8"/>
<keyword evidence="3" id="KW-0808">Transferase</keyword>
<dbReference type="InterPro" id="IPR011009">
    <property type="entry name" value="Kinase-like_dom_sf"/>
</dbReference>
<dbReference type="EMBL" id="AACS02000009">
    <property type="protein sequence ID" value="EAU89839.1"/>
    <property type="molecule type" value="Genomic_DNA"/>
</dbReference>
<evidence type="ECO:0000313" key="3">
    <source>
        <dbReference type="EMBL" id="EAU89839.1"/>
    </source>
</evidence>
<feature type="domain" description="Protein kinase" evidence="2">
    <location>
        <begin position="256"/>
        <end position="610"/>
    </location>
</feature>
<dbReference type="Proteomes" id="UP000001861">
    <property type="component" value="Unassembled WGS sequence"/>
</dbReference>
<sequence length="736" mass="83104">MEADVSTCTVGKFFDNYLPNHGMEFDAVVGDLMKQNVLVSRGRSLSQQPASLPKSTRFTHTFKSFKTLFRSRTTNPTRVVKALQTIGNAVRKALGTSPDSEVNGCSVRLEDTIALVSHGCLTTNEGALQPTEVVVPMTAAADNCDYTLSNEAKAKLLSRATEIMNEDARRRFCFGVTCEGPEVTLWRFARSIVVKSTPFDMTEQPDLLVKLFVALFSTPLHQLGYDPLVTLLPDGNYIYQLSSSTTLYFKTIRPIWDVRPTSLSGRRTRIWEVEQVISPAQPTRIPGTPTRALKDVFLSSKARTEADVQDDLFADIAKLGQDPNWRSRPLLKDFSPVHLEALAQALEGDRFKEYFSRIIANHLGEDDHPASVTSPTSRPKRRCLFLYEHICTPLNNVATLGEAVDILKQALIPLHLMFCAGWVHRDISPGNILARRDASTSVWQVKLSDLEHAKRFPDCEMASSDHITGTPYFIACEILEDNQFFPQTLDHSKPPRTYQLFDIVHTYQYDLESIWWILLWLVTVRVNQNLPKWFGNKYFQQRVDLEYAGTRAYLFTRPLAYVPKIKECIPQELLSSFFGRLDVLRNDLYREYVTRNRDGSYIDIESYSWIASEGFNKFYTGIEDSRDEWGAIDLIVDTVPEPALDVRKEDPSPPPQLSNIPLSNKRKANPALGQGGPLKKRRSGGARDRAVAVRVDGPVTRSMTRNAGPMTRSATRRLQEAEKRKLALQTGTRSSK</sequence>
<dbReference type="GO" id="GO:0005524">
    <property type="term" value="F:ATP binding"/>
    <property type="evidence" value="ECO:0007669"/>
    <property type="project" value="InterPro"/>
</dbReference>
<dbReference type="Pfam" id="PF17667">
    <property type="entry name" value="Pkinase_fungal"/>
    <property type="match status" value="1"/>
</dbReference>
<evidence type="ECO:0000259" key="2">
    <source>
        <dbReference type="PROSITE" id="PS50011"/>
    </source>
</evidence>
<dbReference type="eggNOG" id="ENOG502RSE5">
    <property type="taxonomic scope" value="Eukaryota"/>
</dbReference>
<protein>
    <submittedName>
        <fullName evidence="3">Other/FunK1 protein kinase</fullName>
    </submittedName>
</protein>
<dbReference type="GeneID" id="6008422"/>
<dbReference type="VEuPathDB" id="FungiDB:CC1G_06991"/>
<keyword evidence="3" id="KW-0418">Kinase</keyword>